<comment type="caution">
    <text evidence="11">The sequence shown here is derived from an EMBL/GenBank/DDBJ whole genome shotgun (WGS) entry which is preliminary data.</text>
</comment>
<dbReference type="Proteomes" id="UP001219518">
    <property type="component" value="Unassembled WGS sequence"/>
</dbReference>
<dbReference type="GO" id="GO:0005886">
    <property type="term" value="C:plasma membrane"/>
    <property type="evidence" value="ECO:0007669"/>
    <property type="project" value="TreeGrafter"/>
</dbReference>
<keyword evidence="4 9" id="KW-1133">Transmembrane helix</keyword>
<feature type="transmembrane region" description="Helical" evidence="9">
    <location>
        <begin position="128"/>
        <end position="148"/>
    </location>
</feature>
<organism evidence="11 12">
    <name type="scientific">Frankliniella fusca</name>
    <dbReference type="NCBI Taxonomy" id="407009"/>
    <lineage>
        <taxon>Eukaryota</taxon>
        <taxon>Metazoa</taxon>
        <taxon>Ecdysozoa</taxon>
        <taxon>Arthropoda</taxon>
        <taxon>Hexapoda</taxon>
        <taxon>Insecta</taxon>
        <taxon>Pterygota</taxon>
        <taxon>Neoptera</taxon>
        <taxon>Paraneoptera</taxon>
        <taxon>Thysanoptera</taxon>
        <taxon>Terebrantia</taxon>
        <taxon>Thripoidea</taxon>
        <taxon>Thripidae</taxon>
        <taxon>Frankliniella</taxon>
    </lineage>
</organism>
<evidence type="ECO:0000259" key="10">
    <source>
        <dbReference type="PROSITE" id="PS50262"/>
    </source>
</evidence>
<dbReference type="InterPro" id="IPR017452">
    <property type="entry name" value="GPCR_Rhodpsn_7TM"/>
</dbReference>
<evidence type="ECO:0000256" key="5">
    <source>
        <dbReference type="ARBA" id="ARBA00023040"/>
    </source>
</evidence>
<feature type="domain" description="G-protein coupled receptors family 1 profile" evidence="10">
    <location>
        <begin position="107"/>
        <end position="146"/>
    </location>
</feature>
<evidence type="ECO:0000313" key="11">
    <source>
        <dbReference type="EMBL" id="KAK3926734.1"/>
    </source>
</evidence>
<evidence type="ECO:0000256" key="2">
    <source>
        <dbReference type="ARBA" id="ARBA00010663"/>
    </source>
</evidence>
<keyword evidence="8" id="KW-0807">Transducer</keyword>
<keyword evidence="12" id="KW-1185">Reference proteome</keyword>
<name>A0AAE1LQ26_9NEOP</name>
<sequence>MYFQVYETLCQDYDNRICVAERTVHPEPLLGSGMEATVSPGGAPIVGPVGPGQRWDTVLLLNGSALSPNGTLSNDTFLDEPLYAVPFHIVLLLTFFYVSISVAAIVGNGLVLWVVATSRRMQSVTNCFIANLALADVIIGLFAIPFQVRKGMVTYCVRILYPVDKGRRNKSKYRAEDSLSRETFALPITDINAS</sequence>
<comment type="subcellular location">
    <subcellularLocation>
        <location evidence="1">Membrane</location>
        <topology evidence="1">Multi-pass membrane protein</topology>
    </subcellularLocation>
</comment>
<keyword evidence="5" id="KW-0297">G-protein coupled receptor</keyword>
<dbReference type="PROSITE" id="PS50262">
    <property type="entry name" value="G_PROTEIN_RECEP_F1_2"/>
    <property type="match status" value="1"/>
</dbReference>
<evidence type="ECO:0000256" key="6">
    <source>
        <dbReference type="ARBA" id="ARBA00023136"/>
    </source>
</evidence>
<dbReference type="AlphaFoldDB" id="A0AAE1LQ26"/>
<dbReference type="GO" id="GO:0004930">
    <property type="term" value="F:G protein-coupled receptor activity"/>
    <property type="evidence" value="ECO:0007669"/>
    <property type="project" value="UniProtKB-KW"/>
</dbReference>
<comment type="similarity">
    <text evidence="2">Belongs to the G-protein coupled receptor 1 family.</text>
</comment>
<dbReference type="SUPFAM" id="SSF81321">
    <property type="entry name" value="Family A G protein-coupled receptor-like"/>
    <property type="match status" value="1"/>
</dbReference>
<dbReference type="Pfam" id="PF00001">
    <property type="entry name" value="7tm_1"/>
    <property type="match status" value="1"/>
</dbReference>
<dbReference type="PRINTS" id="PR00237">
    <property type="entry name" value="GPCRRHODOPSN"/>
</dbReference>
<keyword evidence="3 9" id="KW-0812">Transmembrane</keyword>
<protein>
    <submittedName>
        <fullName evidence="11">Neuropeptide Y receptor type 2</fullName>
    </submittedName>
</protein>
<dbReference type="InterPro" id="IPR000276">
    <property type="entry name" value="GPCR_Rhodpsn"/>
</dbReference>
<feature type="transmembrane region" description="Helical" evidence="9">
    <location>
        <begin position="87"/>
        <end position="116"/>
    </location>
</feature>
<dbReference type="EMBL" id="JAHWGI010001270">
    <property type="protein sequence ID" value="KAK3926734.1"/>
    <property type="molecule type" value="Genomic_DNA"/>
</dbReference>
<evidence type="ECO:0000256" key="4">
    <source>
        <dbReference type="ARBA" id="ARBA00022989"/>
    </source>
</evidence>
<evidence type="ECO:0000256" key="7">
    <source>
        <dbReference type="ARBA" id="ARBA00023170"/>
    </source>
</evidence>
<evidence type="ECO:0000256" key="8">
    <source>
        <dbReference type="ARBA" id="ARBA00023224"/>
    </source>
</evidence>
<keyword evidence="7 11" id="KW-0675">Receptor</keyword>
<evidence type="ECO:0000256" key="1">
    <source>
        <dbReference type="ARBA" id="ARBA00004141"/>
    </source>
</evidence>
<evidence type="ECO:0000256" key="9">
    <source>
        <dbReference type="SAM" id="Phobius"/>
    </source>
</evidence>
<dbReference type="PANTHER" id="PTHR45695:SF9">
    <property type="entry name" value="LEUCOKININ RECEPTOR"/>
    <property type="match status" value="1"/>
</dbReference>
<dbReference type="PANTHER" id="PTHR45695">
    <property type="entry name" value="LEUCOKININ RECEPTOR-RELATED"/>
    <property type="match status" value="1"/>
</dbReference>
<evidence type="ECO:0000256" key="3">
    <source>
        <dbReference type="ARBA" id="ARBA00022692"/>
    </source>
</evidence>
<gene>
    <name evidence="11" type="ORF">KUF71_015070</name>
</gene>
<reference evidence="11" key="1">
    <citation type="submission" date="2021-07" db="EMBL/GenBank/DDBJ databases">
        <authorList>
            <person name="Catto M.A."/>
            <person name="Jacobson A."/>
            <person name="Kennedy G."/>
            <person name="Labadie P."/>
            <person name="Hunt B.G."/>
            <person name="Srinivasan R."/>
        </authorList>
    </citation>
    <scope>NUCLEOTIDE SEQUENCE</scope>
    <source>
        <strain evidence="11">PL_HMW_Pooled</strain>
        <tissue evidence="11">Head</tissue>
    </source>
</reference>
<evidence type="ECO:0000313" key="12">
    <source>
        <dbReference type="Proteomes" id="UP001219518"/>
    </source>
</evidence>
<dbReference type="Gene3D" id="1.20.1070.10">
    <property type="entry name" value="Rhodopsin 7-helix transmembrane proteins"/>
    <property type="match status" value="1"/>
</dbReference>
<keyword evidence="6 9" id="KW-0472">Membrane</keyword>
<reference evidence="11" key="2">
    <citation type="journal article" date="2023" name="BMC Genomics">
        <title>Pest status, molecular evolution, and epigenetic factors derived from the genome assembly of Frankliniella fusca, a thysanopteran phytovirus vector.</title>
        <authorList>
            <person name="Catto M.A."/>
            <person name="Labadie P.E."/>
            <person name="Jacobson A.L."/>
            <person name="Kennedy G.G."/>
            <person name="Srinivasan R."/>
            <person name="Hunt B.G."/>
        </authorList>
    </citation>
    <scope>NUCLEOTIDE SEQUENCE</scope>
    <source>
        <strain evidence="11">PL_HMW_Pooled</strain>
    </source>
</reference>
<proteinExistence type="inferred from homology"/>
<accession>A0AAE1LQ26</accession>